<dbReference type="GO" id="GO:0035438">
    <property type="term" value="F:cyclic-di-GMP binding"/>
    <property type="evidence" value="ECO:0007669"/>
    <property type="project" value="InterPro"/>
</dbReference>
<dbReference type="RefSeq" id="WP_072597858.1">
    <property type="nucleotide sequence ID" value="NZ_CP018221.1"/>
</dbReference>
<dbReference type="KEGG" id="sphj:BSL82_12780"/>
<evidence type="ECO:0000313" key="3">
    <source>
        <dbReference type="Proteomes" id="UP000182063"/>
    </source>
</evidence>
<feature type="domain" description="PilZ" evidence="1">
    <location>
        <begin position="11"/>
        <end position="85"/>
    </location>
</feature>
<sequence>MPRKRSVRLLERRETPRRSVLYPAYLLFMRRRFRCRLVEIGTSGICLTGAPVLKPGTPVMVETMLLGRRAGVVAHRTGNRLGVALFGPPIKLESGEKARSVDEPEQGNSDHAV</sequence>
<dbReference type="EMBL" id="CP018221">
    <property type="protein sequence ID" value="API60072.1"/>
    <property type="molecule type" value="Genomic_DNA"/>
</dbReference>
<name>A0A1L3ZWR1_9SPHN</name>
<accession>A0A1L3ZWR1</accession>
<protein>
    <recommendedName>
        <fullName evidence="1">PilZ domain-containing protein</fullName>
    </recommendedName>
</protein>
<gene>
    <name evidence="2" type="ORF">BSL82_12780</name>
</gene>
<dbReference type="STRING" id="1921510.BSL82_12780"/>
<dbReference type="SUPFAM" id="SSF141371">
    <property type="entry name" value="PilZ domain-like"/>
    <property type="match status" value="1"/>
</dbReference>
<dbReference type="AlphaFoldDB" id="A0A1L3ZWR1"/>
<evidence type="ECO:0000313" key="2">
    <source>
        <dbReference type="EMBL" id="API60072.1"/>
    </source>
</evidence>
<evidence type="ECO:0000259" key="1">
    <source>
        <dbReference type="Pfam" id="PF07238"/>
    </source>
</evidence>
<dbReference type="Proteomes" id="UP000182063">
    <property type="component" value="Chromosome"/>
</dbReference>
<dbReference type="InterPro" id="IPR009875">
    <property type="entry name" value="PilZ_domain"/>
</dbReference>
<organism evidence="2 3">
    <name type="scientific">Tardibacter chloracetimidivorans</name>
    <dbReference type="NCBI Taxonomy" id="1921510"/>
    <lineage>
        <taxon>Bacteria</taxon>
        <taxon>Pseudomonadati</taxon>
        <taxon>Pseudomonadota</taxon>
        <taxon>Alphaproteobacteria</taxon>
        <taxon>Sphingomonadales</taxon>
        <taxon>Sphingomonadaceae</taxon>
        <taxon>Tardibacter</taxon>
    </lineage>
</organism>
<reference evidence="3" key="1">
    <citation type="submission" date="2016-11" db="EMBL/GenBank/DDBJ databases">
        <title>Complete Genome Sequence of alachlor-degrading Sphingomonas sp. strain JJ-A5.</title>
        <authorList>
            <person name="Lee H."/>
            <person name="Ka J.-O."/>
        </authorList>
    </citation>
    <scope>NUCLEOTIDE SEQUENCE [LARGE SCALE GENOMIC DNA]</scope>
    <source>
        <strain evidence="3">JJ-A5</strain>
    </source>
</reference>
<dbReference type="Pfam" id="PF07238">
    <property type="entry name" value="PilZ"/>
    <property type="match status" value="1"/>
</dbReference>
<proteinExistence type="predicted"/>
<keyword evidence="3" id="KW-1185">Reference proteome</keyword>